<proteinExistence type="predicted"/>
<name>M0NI30_9EURY</name>
<dbReference type="InterPro" id="IPR007362">
    <property type="entry name" value="DUF429"/>
</dbReference>
<reference evidence="1 2" key="1">
    <citation type="journal article" date="2014" name="PLoS Genet.">
        <title>Phylogenetically driven sequencing of extremely halophilic archaea reveals strategies for static and dynamic osmo-response.</title>
        <authorList>
            <person name="Becker E.A."/>
            <person name="Seitzer P.M."/>
            <person name="Tritt A."/>
            <person name="Larsen D."/>
            <person name="Krusor M."/>
            <person name="Yao A.I."/>
            <person name="Wu D."/>
            <person name="Madern D."/>
            <person name="Eisen J.A."/>
            <person name="Darling A.E."/>
            <person name="Facciotti M.T."/>
        </authorList>
    </citation>
    <scope>NUCLEOTIDE SEQUENCE [LARGE SCALE GENOMIC DNA]</scope>
    <source>
        <strain evidence="1 2">JCM 13561</strain>
    </source>
</reference>
<dbReference type="AlphaFoldDB" id="M0NI30"/>
<gene>
    <name evidence="1" type="ORF">C470_14533</name>
</gene>
<dbReference type="RefSeq" id="WP_008368155.1">
    <property type="nucleotide sequence ID" value="NZ_AOJF01000057.1"/>
</dbReference>
<dbReference type="EMBL" id="AOJF01000057">
    <property type="protein sequence ID" value="EMA57491.1"/>
    <property type="molecule type" value="Genomic_DNA"/>
</dbReference>
<comment type="caution">
    <text evidence="1">The sequence shown here is derived from an EMBL/GenBank/DDBJ whole genome shotgun (WGS) entry which is preliminary data.</text>
</comment>
<sequence>MSEATWRDIGADRADGSWIAVGYTANGAVEAALFDTIGDLWDAHRVTARRIVVDVPIGLCGSRDDDSACCVETDGERSRRCDDLARPVIGPRSSSVFTAPSRPAVRLAAEGAEYSEVNEMNRSHTGKGLTQQAANIAPGIVEVEEFLLDTEATDTVFEGHPEVCFRAFGSTPLSHSKKTAPGVVERLSLLESVPEYTEGSWRTVVQSVADGDVEPAADDVIDALALALTARAPDDAFHHLPSDPPTDAKGLPMEMVYRRAKPFSEA</sequence>
<protein>
    <recommendedName>
        <fullName evidence="3">DUF429 domain-containing protein</fullName>
    </recommendedName>
</protein>
<evidence type="ECO:0008006" key="3">
    <source>
        <dbReference type="Google" id="ProtNLM"/>
    </source>
</evidence>
<dbReference type="Pfam" id="PF04250">
    <property type="entry name" value="DUF429"/>
    <property type="match status" value="1"/>
</dbReference>
<organism evidence="1 2">
    <name type="scientific">Halorubrum distributum JCM 13561</name>
    <dbReference type="NCBI Taxonomy" id="1227483"/>
    <lineage>
        <taxon>Archaea</taxon>
        <taxon>Methanobacteriati</taxon>
        <taxon>Methanobacteriota</taxon>
        <taxon>Stenosarchaea group</taxon>
        <taxon>Halobacteria</taxon>
        <taxon>Halobacteriales</taxon>
        <taxon>Haloferacaceae</taxon>
        <taxon>Halorubrum</taxon>
        <taxon>Halorubrum distributum group</taxon>
    </lineage>
</organism>
<dbReference type="Proteomes" id="UP000011581">
    <property type="component" value="Unassembled WGS sequence"/>
</dbReference>
<evidence type="ECO:0000313" key="2">
    <source>
        <dbReference type="Proteomes" id="UP000011581"/>
    </source>
</evidence>
<accession>M0NI30</accession>
<evidence type="ECO:0000313" key="1">
    <source>
        <dbReference type="EMBL" id="EMA57491.1"/>
    </source>
</evidence>
<dbReference type="PATRIC" id="fig|1227483.3.peg.2889"/>